<accession>A0A5N7KF19</accession>
<dbReference type="Proteomes" id="UP000326112">
    <property type="component" value="Unassembled WGS sequence"/>
</dbReference>
<dbReference type="SUPFAM" id="SSF47413">
    <property type="entry name" value="lambda repressor-like DNA-binding domains"/>
    <property type="match status" value="1"/>
</dbReference>
<dbReference type="PIRSF" id="PIRSF003217">
    <property type="entry name" value="Cro_protein"/>
    <property type="match status" value="1"/>
</dbReference>
<dbReference type="EMBL" id="VUAZ01000003">
    <property type="protein sequence ID" value="MPR00714.1"/>
    <property type="molecule type" value="Genomic_DNA"/>
</dbReference>
<reference evidence="1 2" key="1">
    <citation type="journal article" date="2020" name="Int. J. Syst. Evol. Microbiol.">
        <title>Pseudomonas kitaguniensis sp. nov., a pathogen causing bacterial rot of Welsh onion in Japan.</title>
        <authorList>
            <person name="Sawada H."/>
            <person name="Fujikawa T."/>
            <person name="Nishiwaki Y."/>
            <person name="Horita H."/>
        </authorList>
    </citation>
    <scope>NUCLEOTIDE SEQUENCE [LARGE SCALE GENOMIC DNA]</scope>
    <source>
        <strain evidence="1 2">MAFF 212408</strain>
    </source>
</reference>
<evidence type="ECO:0000313" key="2">
    <source>
        <dbReference type="Proteomes" id="UP000326112"/>
    </source>
</evidence>
<dbReference type="Pfam" id="PF09048">
    <property type="entry name" value="Cro"/>
    <property type="match status" value="1"/>
</dbReference>
<gene>
    <name evidence="1" type="ORF">F0169_00700</name>
</gene>
<dbReference type="Gene3D" id="3.30.240.10">
    <property type="entry name" value="CRO Repressor"/>
    <property type="match status" value="1"/>
</dbReference>
<evidence type="ECO:0008006" key="3">
    <source>
        <dbReference type="Google" id="ProtNLM"/>
    </source>
</evidence>
<proteinExistence type="predicted"/>
<dbReference type="RefSeq" id="WP_032877429.1">
    <property type="nucleotide sequence ID" value="NZ_VUAZ01000003.1"/>
</dbReference>
<name>A0A5N7KF19_9PSED</name>
<evidence type="ECO:0000313" key="1">
    <source>
        <dbReference type="EMBL" id="MPR00714.1"/>
    </source>
</evidence>
<protein>
    <recommendedName>
        <fullName evidence="3">Cro/Cl family transcriptional regulator</fullName>
    </recommendedName>
</protein>
<sequence>MNRIHITDFARWLGQSEAAALLGMTQGAISKAIRIGRDIYVTPHPNGICTAEEVRAFPSQNQRLAS</sequence>
<comment type="caution">
    <text evidence="1">The sequence shown here is derived from an EMBL/GenBank/DDBJ whole genome shotgun (WGS) entry which is preliminary data.</text>
</comment>
<organism evidence="1 2">
    <name type="scientific">Pseudomonas kitaguniensis</name>
    <dbReference type="NCBI Taxonomy" id="2607908"/>
    <lineage>
        <taxon>Bacteria</taxon>
        <taxon>Pseudomonadati</taxon>
        <taxon>Pseudomonadota</taxon>
        <taxon>Gammaproteobacteria</taxon>
        <taxon>Pseudomonadales</taxon>
        <taxon>Pseudomonadaceae</taxon>
        <taxon>Pseudomonas</taxon>
    </lineage>
</organism>
<dbReference type="InterPro" id="IPR000655">
    <property type="entry name" value="Cro-like"/>
</dbReference>
<keyword evidence="2" id="KW-1185">Reference proteome</keyword>
<reference evidence="1 2" key="2">
    <citation type="journal article" date="2023" name="Plant Pathol.">
        <title>Dismantling and reorganizing Pseudomonas marginalis sensu#lato.</title>
        <authorList>
            <person name="Sawada H."/>
            <person name="Fujikawa T."/>
            <person name="Satou M."/>
        </authorList>
    </citation>
    <scope>NUCLEOTIDE SEQUENCE [LARGE SCALE GENOMIC DNA]</scope>
    <source>
        <strain evidence="1 2">MAFF 212408</strain>
    </source>
</reference>
<dbReference type="InterPro" id="IPR010982">
    <property type="entry name" value="Lambda_DNA-bd_dom_sf"/>
</dbReference>
<dbReference type="InterPro" id="IPR038202">
    <property type="entry name" value="Cro_sf"/>
</dbReference>